<organism evidence="1 2">
    <name type="scientific">Streptococcus criceti HS-6</name>
    <dbReference type="NCBI Taxonomy" id="873449"/>
    <lineage>
        <taxon>Bacteria</taxon>
        <taxon>Bacillati</taxon>
        <taxon>Bacillota</taxon>
        <taxon>Bacilli</taxon>
        <taxon>Lactobacillales</taxon>
        <taxon>Streptococcaceae</taxon>
        <taxon>Streptococcus</taxon>
    </lineage>
</organism>
<evidence type="ECO:0000313" key="2">
    <source>
        <dbReference type="Proteomes" id="UP000004322"/>
    </source>
</evidence>
<sequence>MTSKFNQFFLIKFIIFLFYRASELMELLKSRSALVASLEMG</sequence>
<dbReference type="EMBL" id="AEUV02000002">
    <property type="protein sequence ID" value="EHI74592.1"/>
    <property type="molecule type" value="Genomic_DNA"/>
</dbReference>
<protein>
    <submittedName>
        <fullName evidence="1">Uncharacterized protein</fullName>
    </submittedName>
</protein>
<dbReference type="AlphaFoldDB" id="G5JMY5"/>
<comment type="caution">
    <text evidence="1">The sequence shown here is derived from an EMBL/GenBank/DDBJ whole genome shotgun (WGS) entry which is preliminary data.</text>
</comment>
<reference evidence="1" key="1">
    <citation type="submission" date="2011-07" db="EMBL/GenBank/DDBJ databases">
        <authorList>
            <person name="Stanhope M.J."/>
            <person name="Durkin A.S."/>
            <person name="Hostetler J."/>
            <person name="Kim M."/>
            <person name="Radune D."/>
            <person name="Singh I."/>
            <person name="Town C.D."/>
        </authorList>
    </citation>
    <scope>NUCLEOTIDE SEQUENCE [LARGE SCALE GENOMIC DNA]</scope>
    <source>
        <strain evidence="1">HS-6</strain>
    </source>
</reference>
<gene>
    <name evidence="1" type="ORF">STRCR_0101</name>
</gene>
<evidence type="ECO:0000313" key="1">
    <source>
        <dbReference type="EMBL" id="EHI74592.1"/>
    </source>
</evidence>
<dbReference type="Proteomes" id="UP000004322">
    <property type="component" value="Unassembled WGS sequence"/>
</dbReference>
<keyword evidence="2" id="KW-1185">Reference proteome</keyword>
<name>G5JMY5_STRCG</name>
<accession>G5JMY5</accession>
<proteinExistence type="predicted"/>